<feature type="signal peptide" evidence="1">
    <location>
        <begin position="1"/>
        <end position="28"/>
    </location>
</feature>
<dbReference type="AlphaFoldDB" id="A0AAW0EPE6"/>
<gene>
    <name evidence="3" type="ORF">NESM_000401400</name>
</gene>
<dbReference type="EMBL" id="JAECZO010000042">
    <property type="protein sequence ID" value="KAK7194810.1"/>
    <property type="molecule type" value="Genomic_DNA"/>
</dbReference>
<dbReference type="InterPro" id="IPR006186">
    <property type="entry name" value="Ser/Thr-sp_prot-phosphatase"/>
</dbReference>
<dbReference type="GO" id="GO:0016787">
    <property type="term" value="F:hydrolase activity"/>
    <property type="evidence" value="ECO:0007669"/>
    <property type="project" value="InterPro"/>
</dbReference>
<protein>
    <submittedName>
        <fullName evidence="3">Serine-threonin protein phosphatase</fullName>
    </submittedName>
</protein>
<evidence type="ECO:0000259" key="2">
    <source>
        <dbReference type="Pfam" id="PF00149"/>
    </source>
</evidence>
<dbReference type="PRINTS" id="PR00114">
    <property type="entry name" value="STPHPHTASE"/>
</dbReference>
<accession>A0AAW0EPE6</accession>
<proteinExistence type="predicted"/>
<keyword evidence="1" id="KW-0732">Signal</keyword>
<dbReference type="PANTHER" id="PTHR46546">
    <property type="entry name" value="SHEWANELLA-LIKE PROTEIN PHOSPHATASE 1"/>
    <property type="match status" value="1"/>
</dbReference>
<feature type="domain" description="Calcineurin-like phosphoesterase" evidence="2">
    <location>
        <begin position="37"/>
        <end position="269"/>
    </location>
</feature>
<dbReference type="InterPro" id="IPR029052">
    <property type="entry name" value="Metallo-depent_PP-like"/>
</dbReference>
<evidence type="ECO:0000256" key="1">
    <source>
        <dbReference type="SAM" id="SignalP"/>
    </source>
</evidence>
<keyword evidence="4" id="KW-1185">Reference proteome</keyword>
<dbReference type="PANTHER" id="PTHR46546:SF4">
    <property type="entry name" value="SHEWANELLA-LIKE PROTEIN PHOSPHATASE 1"/>
    <property type="match status" value="1"/>
</dbReference>
<dbReference type="Proteomes" id="UP001430356">
    <property type="component" value="Unassembled WGS sequence"/>
</dbReference>
<reference evidence="3 4" key="1">
    <citation type="journal article" date="2021" name="MBio">
        <title>A New Model Trypanosomatid, Novymonas esmeraldas: Genomic Perception of Its 'Candidatus Pandoraea novymonadis' Endosymbiont.</title>
        <authorList>
            <person name="Zakharova A."/>
            <person name="Saura A."/>
            <person name="Butenko A."/>
            <person name="Podesvova L."/>
            <person name="Warmusova S."/>
            <person name="Kostygov A.Y."/>
            <person name="Nenarokova A."/>
            <person name="Lukes J."/>
            <person name="Opperdoes F.R."/>
            <person name="Yurchenko V."/>
        </authorList>
    </citation>
    <scope>NUCLEOTIDE SEQUENCE [LARGE SCALE GENOMIC DNA]</scope>
    <source>
        <strain evidence="3 4">E262AT.01</strain>
    </source>
</reference>
<dbReference type="SUPFAM" id="SSF56300">
    <property type="entry name" value="Metallo-dependent phosphatases"/>
    <property type="match status" value="1"/>
</dbReference>
<name>A0AAW0EPE6_9TRYP</name>
<sequence>MSWSLGAAHVATLFLVSFLLLSAGGVRGGRDVVEIHRIVAIGDIHGDVKNFLKILRIADLIEDSAPRSSDVLNNPPRWKHSISPTGGAVVRTTLVQMGDLVDRGKEDLQVLNVAMALQEQTAQSGSLDKVVLLIGNHELLNLQGHMHYVHKDDYGGFVSRALRVEGMQSTGAFGKYIVDNFKAAHLDEGVLFVHAGIETEMDIKDVESLNVDVRGALRENSFRHPALGSRGPLWTRKMISESMMDDCAGVQKILTRLKASRVVVGHTPQESGRVERYCNGRVFAIDVGLSRWMYNHIAALEFVFTTHRDTITDLSSTELVISELRKTASGVTRTVLQRTDAVKSEEYGGDVAGDDLDGDL</sequence>
<feature type="chain" id="PRO_5043665034" evidence="1">
    <location>
        <begin position="29"/>
        <end position="360"/>
    </location>
</feature>
<dbReference type="InterPro" id="IPR004843">
    <property type="entry name" value="Calcineurin-like_PHP"/>
</dbReference>
<dbReference type="Gene3D" id="3.60.21.10">
    <property type="match status" value="1"/>
</dbReference>
<evidence type="ECO:0000313" key="4">
    <source>
        <dbReference type="Proteomes" id="UP001430356"/>
    </source>
</evidence>
<organism evidence="3 4">
    <name type="scientific">Novymonas esmeraldas</name>
    <dbReference type="NCBI Taxonomy" id="1808958"/>
    <lineage>
        <taxon>Eukaryota</taxon>
        <taxon>Discoba</taxon>
        <taxon>Euglenozoa</taxon>
        <taxon>Kinetoplastea</taxon>
        <taxon>Metakinetoplastina</taxon>
        <taxon>Trypanosomatida</taxon>
        <taxon>Trypanosomatidae</taxon>
        <taxon>Novymonas</taxon>
    </lineage>
</organism>
<evidence type="ECO:0000313" key="3">
    <source>
        <dbReference type="EMBL" id="KAK7194810.1"/>
    </source>
</evidence>
<dbReference type="Pfam" id="PF00149">
    <property type="entry name" value="Metallophos"/>
    <property type="match status" value="1"/>
</dbReference>
<comment type="caution">
    <text evidence="3">The sequence shown here is derived from an EMBL/GenBank/DDBJ whole genome shotgun (WGS) entry which is preliminary data.</text>
</comment>